<name>A0A1T5EGI9_9SPHI</name>
<proteinExistence type="inferred from homology"/>
<reference evidence="4" key="1">
    <citation type="submission" date="2017-02" db="EMBL/GenBank/DDBJ databases">
        <authorList>
            <person name="Varghese N."/>
            <person name="Submissions S."/>
        </authorList>
    </citation>
    <scope>NUCLEOTIDE SEQUENCE [LARGE SCALE GENOMIC DNA]</scope>
    <source>
        <strain evidence="4">DSM 22385</strain>
    </source>
</reference>
<dbReference type="AlphaFoldDB" id="A0A1T5EGI9"/>
<keyword evidence="4" id="KW-1185">Reference proteome</keyword>
<dbReference type="PANTHER" id="PTHR11803:SF58">
    <property type="entry name" value="PROTEIN HMF1-RELATED"/>
    <property type="match status" value="1"/>
</dbReference>
<feature type="signal peptide" evidence="2">
    <location>
        <begin position="1"/>
        <end position="22"/>
    </location>
</feature>
<organism evidence="3 4">
    <name type="scientific">Daejeonella lutea</name>
    <dbReference type="NCBI Taxonomy" id="572036"/>
    <lineage>
        <taxon>Bacteria</taxon>
        <taxon>Pseudomonadati</taxon>
        <taxon>Bacteroidota</taxon>
        <taxon>Sphingobacteriia</taxon>
        <taxon>Sphingobacteriales</taxon>
        <taxon>Sphingobacteriaceae</taxon>
        <taxon>Daejeonella</taxon>
    </lineage>
</organism>
<dbReference type="OrthoDB" id="9803101at2"/>
<evidence type="ECO:0000256" key="2">
    <source>
        <dbReference type="SAM" id="SignalP"/>
    </source>
</evidence>
<dbReference type="Proteomes" id="UP000189981">
    <property type="component" value="Unassembled WGS sequence"/>
</dbReference>
<dbReference type="InterPro" id="IPR035959">
    <property type="entry name" value="RutC-like_sf"/>
</dbReference>
<dbReference type="SUPFAM" id="SSF55298">
    <property type="entry name" value="YjgF-like"/>
    <property type="match status" value="1"/>
</dbReference>
<dbReference type="PANTHER" id="PTHR11803">
    <property type="entry name" value="2-IMINOBUTANOATE/2-IMINOPROPANOATE DEAMINASE RIDA"/>
    <property type="match status" value="1"/>
</dbReference>
<comment type="similarity">
    <text evidence="1">Belongs to the RutC family.</text>
</comment>
<dbReference type="GO" id="GO:0019239">
    <property type="term" value="F:deaminase activity"/>
    <property type="evidence" value="ECO:0007669"/>
    <property type="project" value="TreeGrafter"/>
</dbReference>
<feature type="chain" id="PRO_5012752704" evidence="2">
    <location>
        <begin position="23"/>
        <end position="159"/>
    </location>
</feature>
<dbReference type="EMBL" id="FUYR01000003">
    <property type="protein sequence ID" value="SKB83074.1"/>
    <property type="molecule type" value="Genomic_DNA"/>
</dbReference>
<evidence type="ECO:0000313" key="3">
    <source>
        <dbReference type="EMBL" id="SKB83074.1"/>
    </source>
</evidence>
<evidence type="ECO:0000313" key="4">
    <source>
        <dbReference type="Proteomes" id="UP000189981"/>
    </source>
</evidence>
<gene>
    <name evidence="3" type="ORF">SAMN05661099_2989</name>
</gene>
<dbReference type="GO" id="GO:0005829">
    <property type="term" value="C:cytosol"/>
    <property type="evidence" value="ECO:0007669"/>
    <property type="project" value="TreeGrafter"/>
</dbReference>
<dbReference type="STRING" id="572036.SAMN05661099_2989"/>
<evidence type="ECO:0000256" key="1">
    <source>
        <dbReference type="ARBA" id="ARBA00010552"/>
    </source>
</evidence>
<sequence>MNRKEILTGLTLLPLAGAAVSAASLMPQPPAEPEEWLPKKQLIRGANSSCLRSGHLLFVGGIGGWYANRRAEPGDAKVQITSALNTMKEALEAAGSGMHNVLQIFMTVCEPNKNLARLNEGYYEFFPKDPPVRSFSSSKASQMGRDGILVQVGCIAYVD</sequence>
<keyword evidence="2" id="KW-0732">Signal</keyword>
<dbReference type="Gene3D" id="3.30.1330.40">
    <property type="entry name" value="RutC-like"/>
    <property type="match status" value="1"/>
</dbReference>
<dbReference type="Pfam" id="PF01042">
    <property type="entry name" value="Ribonuc_L-PSP"/>
    <property type="match status" value="1"/>
</dbReference>
<dbReference type="InterPro" id="IPR006175">
    <property type="entry name" value="YjgF/YER057c/UK114"/>
</dbReference>
<protein>
    <submittedName>
        <fullName evidence="3">Enamine deaminase RidA, house cleaning of reactive enamine intermediates, YjgF/YER057c/UK114 family</fullName>
    </submittedName>
</protein>
<accession>A0A1T5EGI9</accession>
<dbReference type="RefSeq" id="WP_079703500.1">
    <property type="nucleotide sequence ID" value="NZ_FUYR01000003.1"/>
</dbReference>